<dbReference type="PANTHER" id="PTHR46112">
    <property type="entry name" value="AMINOPEPTIDASE"/>
    <property type="match status" value="1"/>
</dbReference>
<dbReference type="SUPFAM" id="SSF55920">
    <property type="entry name" value="Creatinase/aminopeptidase"/>
    <property type="match status" value="1"/>
</dbReference>
<organism evidence="2 3">
    <name type="scientific">Burkholderia gladioli</name>
    <name type="common">Pseudomonas marginata</name>
    <name type="synonym">Phytomonas marginata</name>
    <dbReference type="NCBI Taxonomy" id="28095"/>
    <lineage>
        <taxon>Bacteria</taxon>
        <taxon>Pseudomonadati</taxon>
        <taxon>Pseudomonadota</taxon>
        <taxon>Betaproteobacteria</taxon>
        <taxon>Burkholderiales</taxon>
        <taxon>Burkholderiaceae</taxon>
        <taxon>Burkholderia</taxon>
    </lineage>
</organism>
<dbReference type="Proteomes" id="UP000220629">
    <property type="component" value="Unassembled WGS sequence"/>
</dbReference>
<dbReference type="Gene3D" id="3.90.230.10">
    <property type="entry name" value="Creatinase/methionine aminopeptidase superfamily"/>
    <property type="match status" value="1"/>
</dbReference>
<accession>A0A2A7S393</accession>
<dbReference type="AlphaFoldDB" id="A0A2A7S393"/>
<dbReference type="EMBL" id="PDDY01000004">
    <property type="protein sequence ID" value="PEH37962.1"/>
    <property type="molecule type" value="Genomic_DNA"/>
</dbReference>
<comment type="caution">
    <text evidence="2">The sequence shown here is derived from an EMBL/GenBank/DDBJ whole genome shotgun (WGS) entry which is preliminary data.</text>
</comment>
<name>A0A2A7S393_BURGA</name>
<protein>
    <submittedName>
        <fullName evidence="2">(Fe-S)-binding protein</fullName>
    </submittedName>
</protein>
<dbReference type="InterPro" id="IPR036005">
    <property type="entry name" value="Creatinase/aminopeptidase-like"/>
</dbReference>
<dbReference type="CDD" id="cd01066">
    <property type="entry name" value="APP_MetAP"/>
    <property type="match status" value="1"/>
</dbReference>
<dbReference type="InterPro" id="IPR000994">
    <property type="entry name" value="Pept_M24"/>
</dbReference>
<dbReference type="PANTHER" id="PTHR46112:SF3">
    <property type="entry name" value="AMINOPEPTIDASE YPDF"/>
    <property type="match status" value="1"/>
</dbReference>
<dbReference type="InterPro" id="IPR050659">
    <property type="entry name" value="Peptidase_M24B"/>
</dbReference>
<sequence length="245" mass="27480">MQDESLMNPHDNPLEAVGPHYDAARMLIAREHTRAAVEAIAAAMQPGMAESEAIETAKDILADMGLLRGWHDVYVRFGSNTVQIGGAPADPHRVLGEDDIFLVDIGPCWQHWEGDGGDTFVTGSNQEMARCAEDVKAIFHDVRRHWLSTGATGRQLYEFAKASTERRGWELNFDLPGHRIADFPHKAIVNVPLSGIEFRPSQQLWVLEIHIRDKDRRFGAFFEDMLLDDSYFERSALARAPIDAS</sequence>
<evidence type="ECO:0000313" key="2">
    <source>
        <dbReference type="EMBL" id="PEH37962.1"/>
    </source>
</evidence>
<evidence type="ECO:0000313" key="3">
    <source>
        <dbReference type="Proteomes" id="UP000220629"/>
    </source>
</evidence>
<dbReference type="Pfam" id="PF00557">
    <property type="entry name" value="Peptidase_M24"/>
    <property type="match status" value="1"/>
</dbReference>
<feature type="domain" description="Peptidase M24" evidence="1">
    <location>
        <begin position="25"/>
        <end position="227"/>
    </location>
</feature>
<reference evidence="3" key="1">
    <citation type="submission" date="2017-09" db="EMBL/GenBank/DDBJ databases">
        <title>FDA dAtabase for Regulatory Grade micrObial Sequences (FDA-ARGOS): Supporting development and validation of Infectious Disease Dx tests.</title>
        <authorList>
            <person name="Minogue T."/>
            <person name="Wolcott M."/>
            <person name="Wasieloski L."/>
            <person name="Aguilar W."/>
            <person name="Moore D."/>
            <person name="Tallon L."/>
            <person name="Sadzewicz L."/>
            <person name="Ott S."/>
            <person name="Zhao X."/>
            <person name="Nagaraj S."/>
            <person name="Vavikolanu K."/>
            <person name="Aluvathingal J."/>
            <person name="Nadendla S."/>
            <person name="Sichtig H."/>
        </authorList>
    </citation>
    <scope>NUCLEOTIDE SEQUENCE [LARGE SCALE GENOMIC DNA]</scope>
    <source>
        <strain evidence="3">FDAARGOS_390</strain>
    </source>
</reference>
<evidence type="ECO:0000259" key="1">
    <source>
        <dbReference type="Pfam" id="PF00557"/>
    </source>
</evidence>
<gene>
    <name evidence="2" type="ORF">CRM94_26330</name>
</gene>
<proteinExistence type="predicted"/>